<feature type="region of interest" description="Disordered" evidence="4">
    <location>
        <begin position="129"/>
        <end position="182"/>
    </location>
</feature>
<feature type="region of interest" description="Disordered" evidence="4">
    <location>
        <begin position="286"/>
        <end position="345"/>
    </location>
</feature>
<evidence type="ECO:0000256" key="1">
    <source>
        <dbReference type="PROSITE-ProRule" id="PRU00108"/>
    </source>
</evidence>
<accession>A0A9P8CYR4</accession>
<reference evidence="7" key="1">
    <citation type="submission" date="2021-07" db="EMBL/GenBank/DDBJ databases">
        <title>Draft genome of Mortierella alpina, strain LL118, isolated from an aspen leaf litter sample.</title>
        <authorList>
            <person name="Yang S."/>
            <person name="Vinatzer B.A."/>
        </authorList>
    </citation>
    <scope>NUCLEOTIDE SEQUENCE</scope>
    <source>
        <strain evidence="7">LL118</strain>
    </source>
</reference>
<evidence type="ECO:0000259" key="5">
    <source>
        <dbReference type="PROSITE" id="PS50071"/>
    </source>
</evidence>
<dbReference type="CDD" id="cd00086">
    <property type="entry name" value="homeodomain"/>
    <property type="match status" value="1"/>
</dbReference>
<dbReference type="InterPro" id="IPR009057">
    <property type="entry name" value="Homeodomain-like_sf"/>
</dbReference>
<feature type="DNA-binding region" description="Homeobox" evidence="1">
    <location>
        <begin position="446"/>
        <end position="505"/>
    </location>
</feature>
<dbReference type="EMBL" id="JAIFTL010000087">
    <property type="protein sequence ID" value="KAG9323814.1"/>
    <property type="molecule type" value="Genomic_DNA"/>
</dbReference>
<comment type="subcellular location">
    <subcellularLocation>
        <location evidence="2 3">Nucleus</location>
    </subcellularLocation>
</comment>
<evidence type="ECO:0000256" key="3">
    <source>
        <dbReference type="RuleBase" id="RU000682"/>
    </source>
</evidence>
<dbReference type="AlphaFoldDB" id="A0A9P8CYR4"/>
<feature type="domain" description="TFIIS N-terminal" evidence="6">
    <location>
        <begin position="661"/>
        <end position="740"/>
    </location>
</feature>
<organism evidence="7 8">
    <name type="scientific">Mortierella alpina</name>
    <name type="common">Oleaginous fungus</name>
    <name type="synonym">Mortierella renispora</name>
    <dbReference type="NCBI Taxonomy" id="64518"/>
    <lineage>
        <taxon>Eukaryota</taxon>
        <taxon>Fungi</taxon>
        <taxon>Fungi incertae sedis</taxon>
        <taxon>Mucoromycota</taxon>
        <taxon>Mortierellomycotina</taxon>
        <taxon>Mortierellomycetes</taxon>
        <taxon>Mortierellales</taxon>
        <taxon>Mortierellaceae</taxon>
        <taxon>Mortierella</taxon>
    </lineage>
</organism>
<name>A0A9P8CYR4_MORAP</name>
<keyword evidence="2 3" id="KW-0539">Nucleus</keyword>
<feature type="compositionally biased region" description="Basic and acidic residues" evidence="4">
    <location>
        <begin position="753"/>
        <end position="771"/>
    </location>
</feature>
<dbReference type="GO" id="GO:0005634">
    <property type="term" value="C:nucleus"/>
    <property type="evidence" value="ECO:0007669"/>
    <property type="project" value="UniProtKB-SubCell"/>
</dbReference>
<proteinExistence type="predicted"/>
<feature type="compositionally biased region" description="Low complexity" evidence="4">
    <location>
        <begin position="1170"/>
        <end position="1181"/>
    </location>
</feature>
<feature type="compositionally biased region" description="Low complexity" evidence="4">
    <location>
        <begin position="226"/>
        <end position="237"/>
    </location>
</feature>
<dbReference type="InterPro" id="IPR017923">
    <property type="entry name" value="TFIIS_N"/>
</dbReference>
<feature type="compositionally biased region" description="Low complexity" evidence="4">
    <location>
        <begin position="1193"/>
        <end position="1205"/>
    </location>
</feature>
<feature type="compositionally biased region" description="Low complexity" evidence="4">
    <location>
        <begin position="538"/>
        <end position="551"/>
    </location>
</feature>
<gene>
    <name evidence="7" type="ORF">KVV02_002260</name>
</gene>
<evidence type="ECO:0000256" key="2">
    <source>
        <dbReference type="PROSITE-ProRule" id="PRU00649"/>
    </source>
</evidence>
<dbReference type="Pfam" id="PF00046">
    <property type="entry name" value="Homeodomain"/>
    <property type="match status" value="1"/>
</dbReference>
<evidence type="ECO:0000256" key="4">
    <source>
        <dbReference type="SAM" id="MobiDB-lite"/>
    </source>
</evidence>
<dbReference type="Gene3D" id="1.20.930.10">
    <property type="entry name" value="Conserved domain common to transcription factors TFIIS, elongin A, CRSP70"/>
    <property type="match status" value="1"/>
</dbReference>
<feature type="region of interest" description="Disordered" evidence="4">
    <location>
        <begin position="226"/>
        <end position="247"/>
    </location>
</feature>
<dbReference type="PANTHER" id="PTHR31949:SF2">
    <property type="entry name" value="OS05G0480600 PROTEIN"/>
    <property type="match status" value="1"/>
</dbReference>
<dbReference type="PANTHER" id="PTHR31949">
    <property type="entry name" value="GASTRIC MUCIN-LIKE PROTEIN"/>
    <property type="match status" value="1"/>
</dbReference>
<feature type="compositionally biased region" description="Low complexity" evidence="4">
    <location>
        <begin position="363"/>
        <end position="385"/>
    </location>
</feature>
<dbReference type="Pfam" id="PF08711">
    <property type="entry name" value="Med26"/>
    <property type="match status" value="1"/>
</dbReference>
<feature type="compositionally biased region" description="Low complexity" evidence="4">
    <location>
        <begin position="141"/>
        <end position="182"/>
    </location>
</feature>
<feature type="region of interest" description="Disordered" evidence="4">
    <location>
        <begin position="834"/>
        <end position="907"/>
    </location>
</feature>
<feature type="compositionally biased region" description="Low complexity" evidence="4">
    <location>
        <begin position="318"/>
        <end position="345"/>
    </location>
</feature>
<dbReference type="GO" id="GO:0043622">
    <property type="term" value="P:cortical microtubule organization"/>
    <property type="evidence" value="ECO:0007669"/>
    <property type="project" value="TreeGrafter"/>
</dbReference>
<evidence type="ECO:0000313" key="8">
    <source>
        <dbReference type="Proteomes" id="UP000717515"/>
    </source>
</evidence>
<feature type="domain" description="Homeobox" evidence="5">
    <location>
        <begin position="444"/>
        <end position="504"/>
    </location>
</feature>
<dbReference type="InterPro" id="IPR001356">
    <property type="entry name" value="HD"/>
</dbReference>
<dbReference type="PROSITE" id="PS51319">
    <property type="entry name" value="TFIIS_N"/>
    <property type="match status" value="1"/>
</dbReference>
<evidence type="ECO:0000259" key="6">
    <source>
        <dbReference type="PROSITE" id="PS51319"/>
    </source>
</evidence>
<feature type="compositionally biased region" description="Polar residues" evidence="4">
    <location>
        <begin position="130"/>
        <end position="140"/>
    </location>
</feature>
<feature type="region of interest" description="Disordered" evidence="4">
    <location>
        <begin position="737"/>
        <end position="773"/>
    </location>
</feature>
<feature type="region of interest" description="Disordered" evidence="4">
    <location>
        <begin position="258"/>
        <end position="277"/>
    </location>
</feature>
<dbReference type="PROSITE" id="PS50071">
    <property type="entry name" value="HOMEOBOX_2"/>
    <property type="match status" value="1"/>
</dbReference>
<dbReference type="Pfam" id="PF14712">
    <property type="entry name" value="Snapin_Pallidin"/>
    <property type="match status" value="1"/>
</dbReference>
<evidence type="ECO:0000313" key="7">
    <source>
        <dbReference type="EMBL" id="KAG9323814.1"/>
    </source>
</evidence>
<dbReference type="SUPFAM" id="SSF46689">
    <property type="entry name" value="Homeodomain-like"/>
    <property type="match status" value="1"/>
</dbReference>
<feature type="region of interest" description="Disordered" evidence="4">
    <location>
        <begin position="519"/>
        <end position="561"/>
    </location>
</feature>
<dbReference type="InterPro" id="IPR035441">
    <property type="entry name" value="TFIIS/LEDGF_dom_sf"/>
</dbReference>
<feature type="compositionally biased region" description="Low complexity" evidence="4">
    <location>
        <begin position="297"/>
        <end position="307"/>
    </location>
</feature>
<feature type="compositionally biased region" description="Low complexity" evidence="4">
    <location>
        <begin position="834"/>
        <end position="852"/>
    </location>
</feature>
<keyword evidence="1 3" id="KW-0238">DNA-binding</keyword>
<dbReference type="SMART" id="SM00389">
    <property type="entry name" value="HOX"/>
    <property type="match status" value="1"/>
</dbReference>
<dbReference type="GO" id="GO:0003677">
    <property type="term" value="F:DNA binding"/>
    <property type="evidence" value="ECO:0007669"/>
    <property type="project" value="UniProtKB-UniRule"/>
</dbReference>
<protein>
    <submittedName>
        <fullName evidence="7">Uncharacterized protein</fullName>
    </submittedName>
</protein>
<feature type="region of interest" description="Disordered" evidence="4">
    <location>
        <begin position="363"/>
        <end position="388"/>
    </location>
</feature>
<dbReference type="SUPFAM" id="SSF47676">
    <property type="entry name" value="Conserved domain common to transcription factors TFIIS, elongin A, CRSP70"/>
    <property type="match status" value="1"/>
</dbReference>
<dbReference type="GO" id="GO:0055028">
    <property type="term" value="C:cortical microtubule"/>
    <property type="evidence" value="ECO:0007669"/>
    <property type="project" value="TreeGrafter"/>
</dbReference>
<keyword evidence="1 3" id="KW-0371">Homeobox</keyword>
<sequence>MDTSTEQQLSHALLERLEPLIHTAECQLRDLGQGQVLLHSSIAELSSTLNLTQEQLDNVHDTFAKLPLYIAKLNAMKNTIASVTVQSRKLKRRADQVAVGREKQAVKSQAARAKEQAYDQTIAAVPVANASPTTTQQTEGSSLSLRSSSSSPSPTCALSNRTRSGTPTRSGSPSTSSLYGTPTTATATTAMASDGTSSQSLKSQPLAATSSIRLPFPLPAKPAFPIISSTRPLSGSGSPPPSLTPRRMSPTLVASPGGVAIGNDSVVDTGDATGPPRELVERFPQVSLSSQDHSGTAAVSSPSAVEVVRLRRKKKAVSKSSASSVASSSTTASAHKDSNSASGSESVSSAILSLLSAARSAPEATTPAIISTAPSSSSSSSEDTPMSLVADPALSQPLQDHNPPLPPQPASSFMDMAGITLSSEAFLKAALELQKQLNSSATTVEGQKNRFTFTEAHNALLDKVFEVQPYPNKTVKAELSQRVGCSEVQVQNWFSRRRTRAQLEQQDLKEKQELLQKLGSKSEKSVKSENQPPATAAVSDSSSERSPVSTVRASSQENADTLEGMLGSATVAKYSGNISKTERSTVDYTNVPSKLRPAEIAQRVARLSRGGAIVKAEDVKTVVQLMSAANDYEGRKYILTALLCTKAMVVLEKFVRSNGPAVLRTWILEASKNLEKSNQRDMVLTSIAILKALPFDLETLKDSKLGRLMKGFSTDKEVDKDISRQASQLVEKWRQLISETRSEPTEPSVAAKSDNDRKRSSRERDGDRLDLFEGSVMPLPKFNKVKATQPVEKTKKPQIAENASFFKELSLPPRPVPLPNKPLPLPSKPVSLPSKPISLPSKPISLPSKPVKAAPLHPIKTQVRVSPEMVGSSPTVAVSSPSQQTTTETTVMDVDATPSEDTTLPEKKQKKVVRFKAEHELFSIRYIEARPLAGEVEEFDGDEEDAYDGSEGYDLDQEMADGSSYPGTSTPVFVLAESTMMALVLGEEWRAPAPLQLEVELSRGAQSVEKEVQERREMETLSANYLQLAYIPASPAEPNPEPEAVNTTVPRTIALFQPTNDHSEVLMNSLSLLQQFAATTNQPASSTLTAAAGSHLVGGYAPSQQQYPAQPTGMAASAVASLAAMYGSTNASYAQSAQYQSSYQQPYQQQQQQQAAQPTESAQALLNMLQQVTQQQQQPQQSLYGTYQPPPGQQQDPQQNLQQQPSYGYYYSNNT</sequence>
<dbReference type="InterPro" id="IPR028119">
    <property type="entry name" value="Snapin/Pallidin/Snn1"/>
</dbReference>
<dbReference type="Proteomes" id="UP000717515">
    <property type="component" value="Unassembled WGS sequence"/>
</dbReference>
<feature type="compositionally biased region" description="Polar residues" evidence="4">
    <location>
        <begin position="872"/>
        <end position="884"/>
    </location>
</feature>
<comment type="caution">
    <text evidence="7">The sequence shown here is derived from an EMBL/GenBank/DDBJ whole genome shotgun (WGS) entry which is preliminary data.</text>
</comment>
<dbReference type="Gene3D" id="1.10.10.60">
    <property type="entry name" value="Homeodomain-like"/>
    <property type="match status" value="1"/>
</dbReference>
<feature type="region of interest" description="Disordered" evidence="4">
    <location>
        <begin position="1170"/>
        <end position="1215"/>
    </location>
</feature>